<reference evidence="1 2" key="1">
    <citation type="submission" date="2018-05" db="EMBL/GenBank/DDBJ databases">
        <title>Kangiella spongicola genome sequence.</title>
        <authorList>
            <person name="Maclea K.S."/>
            <person name="Goen A.E."/>
            <person name="Kelley C."/>
            <person name="Underriner A."/>
            <person name="Silverwood T."/>
            <person name="Trachtenberg A.M."/>
        </authorList>
    </citation>
    <scope>NUCLEOTIDE SEQUENCE [LARGE SCALE GENOMIC DNA]</scope>
    <source>
        <strain evidence="1 2">ATCC BAA-2076</strain>
    </source>
</reference>
<comment type="caution">
    <text evidence="1">The sequence shown here is derived from an EMBL/GenBank/DDBJ whole genome shotgun (WGS) entry which is preliminary data.</text>
</comment>
<evidence type="ECO:0000313" key="1">
    <source>
        <dbReference type="EMBL" id="PXF62755.1"/>
    </source>
</evidence>
<dbReference type="AlphaFoldDB" id="A0A318D4G0"/>
<dbReference type="Proteomes" id="UP000247689">
    <property type="component" value="Unassembled WGS sequence"/>
</dbReference>
<sequence>MSIKAVRILLLLTLLSVVGQLVALNPHCDMSMTASQPMKAMDTAKHEGMDHSAHIKVVITDTMNEMPCCDISTGCDMATCVVPMMHASVEQFEYSNTSNQVNLYLATFHSLTPESLYKPPILS</sequence>
<protein>
    <submittedName>
        <fullName evidence="1">Uncharacterized protein</fullName>
    </submittedName>
</protein>
<gene>
    <name evidence="1" type="ORF">DL796_10545</name>
</gene>
<organism evidence="1 2">
    <name type="scientific">Kangiella spongicola</name>
    <dbReference type="NCBI Taxonomy" id="796379"/>
    <lineage>
        <taxon>Bacteria</taxon>
        <taxon>Pseudomonadati</taxon>
        <taxon>Pseudomonadota</taxon>
        <taxon>Gammaproteobacteria</taxon>
        <taxon>Kangiellales</taxon>
        <taxon>Kangiellaceae</taxon>
        <taxon>Kangiella</taxon>
    </lineage>
</organism>
<name>A0A318D4G0_9GAMM</name>
<keyword evidence="2" id="KW-1185">Reference proteome</keyword>
<proteinExistence type="predicted"/>
<dbReference type="RefSeq" id="WP_110201663.1">
    <property type="nucleotide sequence ID" value="NZ_QICH01000003.1"/>
</dbReference>
<accession>A0A318D4G0</accession>
<dbReference type="EMBL" id="QICH01000003">
    <property type="protein sequence ID" value="PXF62755.1"/>
    <property type="molecule type" value="Genomic_DNA"/>
</dbReference>
<evidence type="ECO:0000313" key="2">
    <source>
        <dbReference type="Proteomes" id="UP000247689"/>
    </source>
</evidence>